<dbReference type="InterPro" id="IPR013397">
    <property type="entry name" value="CRISPR-assoc_prot_Csy1"/>
</dbReference>
<gene>
    <name evidence="1" type="ORF">H4684_003870</name>
</gene>
<evidence type="ECO:0000313" key="1">
    <source>
        <dbReference type="EMBL" id="MBE1427181.1"/>
    </source>
</evidence>
<keyword evidence="2" id="KW-1185">Reference proteome</keyword>
<dbReference type="EMBL" id="JADBGG010000048">
    <property type="protein sequence ID" value="MBE1427181.1"/>
    <property type="molecule type" value="Genomic_DNA"/>
</dbReference>
<dbReference type="Proteomes" id="UP000639010">
    <property type="component" value="Unassembled WGS sequence"/>
</dbReference>
<sequence length="443" mass="50704">MNQLDPETVRGLRQVIDDFLATRRDVKLEKLKPDDPTREELHAQYELHTWLADAARRVGQIQAATHTLKAIHPDARGTNLHCQPSTLPNCELIGSRLLGDTYCADVIGNAAALDVNKFLIQEYQGKPLLAWMRNDEGAVIAAFHADDAETARQWMHAFLGLNRSPGNNASHTLAKQLYWLVGDDPLKDAQFHLLSPLYASSLAHSVYATIQKHRFGEKTKAAREARRNTHYCEYVLHEYPNLAEQKLGGTKPQNISQLNNERHGVNYLLASCPPVWRSQSLKPPYGTTSIFDRFGRNAEVRFLVRDLRTFLESNPAPKQATRNRRDEALSSILGEVRILAEEYRTLPPGWSADSRCRLVEAEQCWLDPKRAVQDADFTEIWQRMAWMDEIKRRFGNWLNAMLGDTLPVGDIEHDYWADLFDDEEWRCQVKSDLRDSKKEAKHV</sequence>
<accession>A0ABR9H903</accession>
<proteinExistence type="predicted"/>
<organism evidence="1 2">
    <name type="scientific">Desulfomicrobium macestii</name>
    <dbReference type="NCBI Taxonomy" id="90731"/>
    <lineage>
        <taxon>Bacteria</taxon>
        <taxon>Pseudomonadati</taxon>
        <taxon>Thermodesulfobacteriota</taxon>
        <taxon>Desulfovibrionia</taxon>
        <taxon>Desulfovibrionales</taxon>
        <taxon>Desulfomicrobiaceae</taxon>
        <taxon>Desulfomicrobium</taxon>
    </lineage>
</organism>
<evidence type="ECO:0000313" key="2">
    <source>
        <dbReference type="Proteomes" id="UP000639010"/>
    </source>
</evidence>
<dbReference type="RefSeq" id="WP_192624953.1">
    <property type="nucleotide sequence ID" value="NZ_JADBGG010000048.1"/>
</dbReference>
<dbReference type="NCBIfam" id="TIGR02564">
    <property type="entry name" value="cas_Csy1"/>
    <property type="match status" value="1"/>
</dbReference>
<comment type="caution">
    <text evidence="1">The sequence shown here is derived from an EMBL/GenBank/DDBJ whole genome shotgun (WGS) entry which is preliminary data.</text>
</comment>
<reference evidence="1 2" key="1">
    <citation type="submission" date="2020-10" db="EMBL/GenBank/DDBJ databases">
        <title>Genomic Encyclopedia of Type Strains, Phase IV (KMG-IV): sequencing the most valuable type-strain genomes for metagenomic binning, comparative biology and taxonomic classification.</title>
        <authorList>
            <person name="Goeker M."/>
        </authorList>
    </citation>
    <scope>NUCLEOTIDE SEQUENCE [LARGE SCALE GENOMIC DNA]</scope>
    <source>
        <strain evidence="1 2">DSM 4194</strain>
    </source>
</reference>
<dbReference type="Pfam" id="PF09611">
    <property type="entry name" value="Cas_Csy1"/>
    <property type="match status" value="1"/>
</dbReference>
<protein>
    <submittedName>
        <fullName evidence="1">CRISPR-associated protein Csy1</fullName>
    </submittedName>
</protein>
<name>A0ABR9H903_9BACT</name>